<protein>
    <submittedName>
        <fullName evidence="9">ABC transporter permease</fullName>
    </submittedName>
</protein>
<reference evidence="9 10" key="1">
    <citation type="submission" date="2018-08" db="EMBL/GenBank/DDBJ databases">
        <title>Murine metabolic-syndrome-specific gut microbial biobank.</title>
        <authorList>
            <person name="Liu C."/>
        </authorList>
    </citation>
    <scope>NUCLEOTIDE SEQUENCE [LARGE SCALE GENOMIC DNA]</scope>
    <source>
        <strain evidence="9 10">28</strain>
    </source>
</reference>
<feature type="transmembrane region" description="Helical" evidence="7">
    <location>
        <begin position="155"/>
        <end position="181"/>
    </location>
</feature>
<dbReference type="InterPro" id="IPR035906">
    <property type="entry name" value="MetI-like_sf"/>
</dbReference>
<dbReference type="Pfam" id="PF19300">
    <property type="entry name" value="BPD_transp_1_N"/>
    <property type="match status" value="1"/>
</dbReference>
<dbReference type="GO" id="GO:0055085">
    <property type="term" value="P:transmembrane transport"/>
    <property type="evidence" value="ECO:0007669"/>
    <property type="project" value="InterPro"/>
</dbReference>
<feature type="transmembrane region" description="Helical" evidence="7">
    <location>
        <begin position="259"/>
        <end position="281"/>
    </location>
</feature>
<feature type="domain" description="ABC transmembrane type-1" evidence="8">
    <location>
        <begin position="116"/>
        <end position="320"/>
    </location>
</feature>
<evidence type="ECO:0000256" key="5">
    <source>
        <dbReference type="ARBA" id="ARBA00022989"/>
    </source>
</evidence>
<dbReference type="PANTHER" id="PTHR43163">
    <property type="entry name" value="DIPEPTIDE TRANSPORT SYSTEM PERMEASE PROTEIN DPPB-RELATED"/>
    <property type="match status" value="1"/>
</dbReference>
<evidence type="ECO:0000313" key="9">
    <source>
        <dbReference type="EMBL" id="NBH62574.1"/>
    </source>
</evidence>
<organism evidence="9 10">
    <name type="scientific">Anaerotruncus colihominis</name>
    <dbReference type="NCBI Taxonomy" id="169435"/>
    <lineage>
        <taxon>Bacteria</taxon>
        <taxon>Bacillati</taxon>
        <taxon>Bacillota</taxon>
        <taxon>Clostridia</taxon>
        <taxon>Eubacteriales</taxon>
        <taxon>Oscillospiraceae</taxon>
        <taxon>Anaerotruncus</taxon>
    </lineage>
</organism>
<feature type="transmembrane region" description="Helical" evidence="7">
    <location>
        <begin position="301"/>
        <end position="324"/>
    </location>
</feature>
<feature type="transmembrane region" description="Helical" evidence="7">
    <location>
        <begin position="120"/>
        <end position="143"/>
    </location>
</feature>
<comment type="similarity">
    <text evidence="7">Belongs to the binding-protein-dependent transport system permease family.</text>
</comment>
<accession>A0A845QMC3</accession>
<dbReference type="Pfam" id="PF00528">
    <property type="entry name" value="BPD_transp_1"/>
    <property type="match status" value="1"/>
</dbReference>
<keyword evidence="10" id="KW-1185">Reference proteome</keyword>
<evidence type="ECO:0000256" key="1">
    <source>
        <dbReference type="ARBA" id="ARBA00004651"/>
    </source>
</evidence>
<feature type="transmembrane region" description="Helical" evidence="7">
    <location>
        <begin position="201"/>
        <end position="220"/>
    </location>
</feature>
<dbReference type="GO" id="GO:0005886">
    <property type="term" value="C:plasma membrane"/>
    <property type="evidence" value="ECO:0007669"/>
    <property type="project" value="UniProtKB-SubCell"/>
</dbReference>
<keyword evidence="6 7" id="KW-0472">Membrane</keyword>
<dbReference type="PANTHER" id="PTHR43163:SF6">
    <property type="entry name" value="DIPEPTIDE TRANSPORT SYSTEM PERMEASE PROTEIN DPPB-RELATED"/>
    <property type="match status" value="1"/>
</dbReference>
<proteinExistence type="inferred from homology"/>
<evidence type="ECO:0000313" key="10">
    <source>
        <dbReference type="Proteomes" id="UP000446866"/>
    </source>
</evidence>
<evidence type="ECO:0000256" key="6">
    <source>
        <dbReference type="ARBA" id="ARBA00023136"/>
    </source>
</evidence>
<dbReference type="InterPro" id="IPR000515">
    <property type="entry name" value="MetI-like"/>
</dbReference>
<comment type="subcellular location">
    <subcellularLocation>
        <location evidence="1 7">Cell membrane</location>
        <topology evidence="1 7">Multi-pass membrane protein</topology>
    </subcellularLocation>
</comment>
<dbReference type="Gene3D" id="1.10.3720.10">
    <property type="entry name" value="MetI-like"/>
    <property type="match status" value="1"/>
</dbReference>
<comment type="caution">
    <text evidence="9">The sequence shown here is derived from an EMBL/GenBank/DDBJ whole genome shotgun (WGS) entry which is preliminary data.</text>
</comment>
<dbReference type="SUPFAM" id="SSF161098">
    <property type="entry name" value="MetI-like"/>
    <property type="match status" value="1"/>
</dbReference>
<dbReference type="AlphaFoldDB" id="A0A845QMC3"/>
<feature type="transmembrane region" description="Helical" evidence="7">
    <location>
        <begin position="30"/>
        <end position="50"/>
    </location>
</feature>
<sequence length="333" mass="37243">MRKEFKNETKKTSKDEKEGEKMKKYLVKRLIQLPIIILGVIIVTFLIVQFTPGDPAVKLAGSSARVEDIEAIREQLGLNKPLWEQFVDYFTNVLHGDFGRSFLRKTEISKDLMSALVNTIYLIVFARIWSVAAAIPLGIIAALKQNTWIDKACMGLTLAGVSIPQFWLGLMLMKIFCLQMGLFPFSGMGNSFFSLDGMMHAFLPALMLGLPQMASISRLTRSEMLEVMRQDYIRTAKAKGLRYKSIVIKHALKNASLPLITVIGTQTGYMLSGSVVIESIFAWPGLGRYSITAIIGNDYPVIQASILLFAIMFLVVNLIVDLTYSAVDPRIKY</sequence>
<keyword evidence="3" id="KW-1003">Cell membrane</keyword>
<gene>
    <name evidence="9" type="ORF">D0435_13035</name>
</gene>
<dbReference type="PROSITE" id="PS50928">
    <property type="entry name" value="ABC_TM1"/>
    <property type="match status" value="1"/>
</dbReference>
<evidence type="ECO:0000256" key="7">
    <source>
        <dbReference type="RuleBase" id="RU363032"/>
    </source>
</evidence>
<evidence type="ECO:0000256" key="2">
    <source>
        <dbReference type="ARBA" id="ARBA00022448"/>
    </source>
</evidence>
<keyword evidence="4 7" id="KW-0812">Transmembrane</keyword>
<keyword evidence="5 7" id="KW-1133">Transmembrane helix</keyword>
<name>A0A845QMC3_9FIRM</name>
<keyword evidence="2 7" id="KW-0813">Transport</keyword>
<dbReference type="InterPro" id="IPR045621">
    <property type="entry name" value="BPD_transp_1_N"/>
</dbReference>
<evidence type="ECO:0000256" key="3">
    <source>
        <dbReference type="ARBA" id="ARBA00022475"/>
    </source>
</evidence>
<evidence type="ECO:0000256" key="4">
    <source>
        <dbReference type="ARBA" id="ARBA00022692"/>
    </source>
</evidence>
<evidence type="ECO:0000259" key="8">
    <source>
        <dbReference type="PROSITE" id="PS50928"/>
    </source>
</evidence>
<dbReference type="EMBL" id="QXWK01000028">
    <property type="protein sequence ID" value="NBH62574.1"/>
    <property type="molecule type" value="Genomic_DNA"/>
</dbReference>
<dbReference type="Proteomes" id="UP000446866">
    <property type="component" value="Unassembled WGS sequence"/>
</dbReference>
<dbReference type="CDD" id="cd06261">
    <property type="entry name" value="TM_PBP2"/>
    <property type="match status" value="1"/>
</dbReference>